<evidence type="ECO:0000256" key="4">
    <source>
        <dbReference type="ARBA" id="ARBA00022679"/>
    </source>
</evidence>
<dbReference type="EC" id="2.5.1.75" evidence="10"/>
<dbReference type="InterPro" id="IPR027417">
    <property type="entry name" value="P-loop_NTPase"/>
</dbReference>
<comment type="caution">
    <text evidence="14">The sequence shown here is derived from an EMBL/GenBank/DDBJ whole genome shotgun (WGS) entry which is preliminary data.</text>
</comment>
<accession>A0ABS0LR65</accession>
<organism evidence="14 15">
    <name type="scientific">Facklamia lactis</name>
    <dbReference type="NCBI Taxonomy" id="2749967"/>
    <lineage>
        <taxon>Bacteria</taxon>
        <taxon>Bacillati</taxon>
        <taxon>Bacillota</taxon>
        <taxon>Bacilli</taxon>
        <taxon>Lactobacillales</taxon>
        <taxon>Aerococcaceae</taxon>
        <taxon>Facklamia</taxon>
    </lineage>
</organism>
<evidence type="ECO:0000256" key="1">
    <source>
        <dbReference type="ARBA" id="ARBA00001946"/>
    </source>
</evidence>
<dbReference type="Pfam" id="PF01715">
    <property type="entry name" value="IPPT"/>
    <property type="match status" value="1"/>
</dbReference>
<comment type="similarity">
    <text evidence="3 10 13">Belongs to the IPP transferase family.</text>
</comment>
<dbReference type="EMBL" id="JACBXQ010000004">
    <property type="protein sequence ID" value="MBG9986653.1"/>
    <property type="molecule type" value="Genomic_DNA"/>
</dbReference>
<keyword evidence="5 10" id="KW-0819">tRNA processing</keyword>
<comment type="catalytic activity">
    <reaction evidence="9 10 11">
        <text>adenosine(37) in tRNA + dimethylallyl diphosphate = N(6)-dimethylallyladenosine(37) in tRNA + diphosphate</text>
        <dbReference type="Rhea" id="RHEA:26482"/>
        <dbReference type="Rhea" id="RHEA-COMP:10162"/>
        <dbReference type="Rhea" id="RHEA-COMP:10375"/>
        <dbReference type="ChEBI" id="CHEBI:33019"/>
        <dbReference type="ChEBI" id="CHEBI:57623"/>
        <dbReference type="ChEBI" id="CHEBI:74411"/>
        <dbReference type="ChEBI" id="CHEBI:74415"/>
        <dbReference type="EC" id="2.5.1.75"/>
    </reaction>
</comment>
<evidence type="ECO:0000256" key="2">
    <source>
        <dbReference type="ARBA" id="ARBA00003213"/>
    </source>
</evidence>
<dbReference type="InterPro" id="IPR039657">
    <property type="entry name" value="Dimethylallyltransferase"/>
</dbReference>
<dbReference type="PANTHER" id="PTHR11088">
    <property type="entry name" value="TRNA DIMETHYLALLYLTRANSFERASE"/>
    <property type="match status" value="1"/>
</dbReference>
<keyword evidence="8 10" id="KW-0460">Magnesium</keyword>
<dbReference type="NCBIfam" id="TIGR00174">
    <property type="entry name" value="miaA"/>
    <property type="match status" value="1"/>
</dbReference>
<keyword evidence="15" id="KW-1185">Reference proteome</keyword>
<comment type="cofactor">
    <cofactor evidence="1 10">
        <name>Mg(2+)</name>
        <dbReference type="ChEBI" id="CHEBI:18420"/>
    </cofactor>
</comment>
<evidence type="ECO:0000256" key="6">
    <source>
        <dbReference type="ARBA" id="ARBA00022741"/>
    </source>
</evidence>
<evidence type="ECO:0000313" key="15">
    <source>
        <dbReference type="Proteomes" id="UP000721415"/>
    </source>
</evidence>
<reference evidence="14 15" key="1">
    <citation type="submission" date="2020-07" db="EMBL/GenBank/DDBJ databases">
        <title>Facklamia lactis sp. nov., isolated from raw milk.</title>
        <authorList>
            <person name="Doll E.V."/>
            <person name="Huptas C."/>
            <person name="Staib L."/>
            <person name="Wenning M."/>
            <person name="Scherer S."/>
        </authorList>
    </citation>
    <scope>NUCLEOTIDE SEQUENCE [LARGE SCALE GENOMIC DNA]</scope>
    <source>
        <strain evidence="14 15">DSM 111018</strain>
    </source>
</reference>
<keyword evidence="4 10" id="KW-0808">Transferase</keyword>
<gene>
    <name evidence="10 14" type="primary">miaA</name>
    <name evidence="14" type="ORF">HZY91_07065</name>
</gene>
<evidence type="ECO:0000256" key="3">
    <source>
        <dbReference type="ARBA" id="ARBA00005842"/>
    </source>
</evidence>
<evidence type="ECO:0000256" key="9">
    <source>
        <dbReference type="ARBA" id="ARBA00049563"/>
    </source>
</evidence>
<keyword evidence="7 10" id="KW-0067">ATP-binding</keyword>
<dbReference type="PANTHER" id="PTHR11088:SF60">
    <property type="entry name" value="TRNA DIMETHYLALLYLTRANSFERASE"/>
    <property type="match status" value="1"/>
</dbReference>
<sequence>MPDEQISLVVLAGPTGVGKTDLSIHLARQFSGQIINADSMQIYKGLDIGTGKIKPEEMEEIPHHLLDICYPDQFYSASQFQKDAVNCIRQIAQEGDLPILVGGTGLYLEGLLYQLEFGGKGSFDPEIRENLEKKIRQKGNQFLWDKLATIDPKAANKIPVQNGRRIIRALEVIEQTGQNFSDQAEHNEQRSRFNELLFVLDRPREELYDRINRRVLGMIEAGLEEEARWLFDQKLDPQLSSIKGIGYKEWFSYFQGEEELETVIAKIQQNSRRYAKRQLTWFRNRMKQPCWLDVSQTNYLIKACHFVDQHIQ</sequence>
<evidence type="ECO:0000313" key="14">
    <source>
        <dbReference type="EMBL" id="MBG9986653.1"/>
    </source>
</evidence>
<feature type="region of interest" description="Interaction with substrate tRNA" evidence="10">
    <location>
        <begin position="38"/>
        <end position="41"/>
    </location>
</feature>
<evidence type="ECO:0000256" key="5">
    <source>
        <dbReference type="ARBA" id="ARBA00022694"/>
    </source>
</evidence>
<feature type="binding site" evidence="10">
    <location>
        <begin position="13"/>
        <end position="20"/>
    </location>
    <ligand>
        <name>ATP</name>
        <dbReference type="ChEBI" id="CHEBI:30616"/>
    </ligand>
</feature>
<evidence type="ECO:0000256" key="7">
    <source>
        <dbReference type="ARBA" id="ARBA00022840"/>
    </source>
</evidence>
<dbReference type="HAMAP" id="MF_00185">
    <property type="entry name" value="IPP_trans"/>
    <property type="match status" value="1"/>
</dbReference>
<dbReference type="SUPFAM" id="SSF52540">
    <property type="entry name" value="P-loop containing nucleoside triphosphate hydrolases"/>
    <property type="match status" value="2"/>
</dbReference>
<dbReference type="Gene3D" id="3.40.50.300">
    <property type="entry name" value="P-loop containing nucleotide triphosphate hydrolases"/>
    <property type="match status" value="1"/>
</dbReference>
<comment type="caution">
    <text evidence="10">Lacks conserved residue(s) required for the propagation of feature annotation.</text>
</comment>
<evidence type="ECO:0000256" key="11">
    <source>
        <dbReference type="RuleBase" id="RU003783"/>
    </source>
</evidence>
<dbReference type="Proteomes" id="UP000721415">
    <property type="component" value="Unassembled WGS sequence"/>
</dbReference>
<comment type="subunit">
    <text evidence="10">Monomer.</text>
</comment>
<dbReference type="InterPro" id="IPR018022">
    <property type="entry name" value="IPT"/>
</dbReference>
<feature type="site" description="Interaction with substrate tRNA" evidence="10">
    <location>
        <position position="128"/>
    </location>
</feature>
<name>A0ABS0LR65_9LACT</name>
<evidence type="ECO:0000256" key="12">
    <source>
        <dbReference type="RuleBase" id="RU003784"/>
    </source>
</evidence>
<dbReference type="Gene3D" id="1.10.20.140">
    <property type="match status" value="1"/>
</dbReference>
<protein>
    <recommendedName>
        <fullName evidence="10">tRNA dimethylallyltransferase</fullName>
        <ecNumber evidence="10">2.5.1.75</ecNumber>
    </recommendedName>
    <alternativeName>
        <fullName evidence="10">Dimethylallyl diphosphate:tRNA dimethylallyltransferase</fullName>
        <shortName evidence="10">DMAPP:tRNA dimethylallyltransferase</shortName>
        <shortName evidence="10">DMATase</shortName>
    </alternativeName>
    <alternativeName>
        <fullName evidence="10">Isopentenyl-diphosphate:tRNA isopentenyltransferase</fullName>
        <shortName evidence="10">IPP transferase</shortName>
        <shortName evidence="10">IPPT</shortName>
        <shortName evidence="10">IPTase</shortName>
    </alternativeName>
</protein>
<evidence type="ECO:0000256" key="8">
    <source>
        <dbReference type="ARBA" id="ARBA00022842"/>
    </source>
</evidence>
<evidence type="ECO:0000256" key="13">
    <source>
        <dbReference type="RuleBase" id="RU003785"/>
    </source>
</evidence>
<proteinExistence type="inferred from homology"/>
<feature type="binding site" evidence="10">
    <location>
        <begin position="15"/>
        <end position="20"/>
    </location>
    <ligand>
        <name>substrate</name>
    </ligand>
</feature>
<keyword evidence="6 10" id="KW-0547">Nucleotide-binding</keyword>
<comment type="function">
    <text evidence="2 10 12">Catalyzes the transfer of a dimethylallyl group onto the adenine at position 37 in tRNAs that read codons beginning with uridine, leading to the formation of N6-(dimethylallyl)adenosine (i(6)A).</text>
</comment>
<dbReference type="GO" id="GO:0052381">
    <property type="term" value="F:tRNA dimethylallyltransferase activity"/>
    <property type="evidence" value="ECO:0007669"/>
    <property type="project" value="UniProtKB-EC"/>
</dbReference>
<feature type="site" description="Interaction with substrate tRNA" evidence="10">
    <location>
        <position position="104"/>
    </location>
</feature>
<evidence type="ECO:0000256" key="10">
    <source>
        <dbReference type="HAMAP-Rule" id="MF_00185"/>
    </source>
</evidence>